<dbReference type="CDD" id="cd23763">
    <property type="entry name" value="ASKHA_ATPase_ROK"/>
    <property type="match status" value="1"/>
</dbReference>
<dbReference type="SUPFAM" id="SSF53067">
    <property type="entry name" value="Actin-like ATPase domain"/>
    <property type="match status" value="1"/>
</dbReference>
<dbReference type="EMBL" id="FWDM01000001">
    <property type="protein sequence ID" value="SLM09746.1"/>
    <property type="molecule type" value="Genomic_DNA"/>
</dbReference>
<dbReference type="PANTHER" id="PTHR18964:SF149">
    <property type="entry name" value="BIFUNCTIONAL UDP-N-ACETYLGLUCOSAMINE 2-EPIMERASE_N-ACETYLMANNOSAMINE KINASE"/>
    <property type="match status" value="1"/>
</dbReference>
<dbReference type="Pfam" id="PF00480">
    <property type="entry name" value="ROK"/>
    <property type="match status" value="1"/>
</dbReference>
<dbReference type="InterPro" id="IPR000600">
    <property type="entry name" value="ROK"/>
</dbReference>
<name>A0A3P3XEY6_9SPIR</name>
<dbReference type="InterPro" id="IPR036390">
    <property type="entry name" value="WH_DNA-bd_sf"/>
</dbReference>
<accession>A0A3P3XEY6</accession>
<evidence type="ECO:0000259" key="2">
    <source>
        <dbReference type="Pfam" id="PF01047"/>
    </source>
</evidence>
<dbReference type="Gene3D" id="3.30.420.40">
    <property type="match status" value="3"/>
</dbReference>
<dbReference type="InterPro" id="IPR043129">
    <property type="entry name" value="ATPase_NBD"/>
</dbReference>
<organism evidence="3">
    <name type="scientific">uncultured spirochete</name>
    <dbReference type="NCBI Taxonomy" id="156406"/>
    <lineage>
        <taxon>Bacteria</taxon>
        <taxon>Pseudomonadati</taxon>
        <taxon>Spirochaetota</taxon>
        <taxon>Spirochaetia</taxon>
        <taxon>Spirochaetales</taxon>
        <taxon>environmental samples</taxon>
    </lineage>
</organism>
<dbReference type="InterPro" id="IPR036388">
    <property type="entry name" value="WH-like_DNA-bd_sf"/>
</dbReference>
<reference evidence="3" key="1">
    <citation type="submission" date="2017-02" db="EMBL/GenBank/DDBJ databases">
        <authorList>
            <person name="Regsiter A."/>
            <person name="William W."/>
        </authorList>
    </citation>
    <scope>NUCLEOTIDE SEQUENCE</scope>
    <source>
        <strain evidence="3">Bib</strain>
    </source>
</reference>
<evidence type="ECO:0000313" key="3">
    <source>
        <dbReference type="EMBL" id="SLM09746.1"/>
    </source>
</evidence>
<feature type="domain" description="HTH marR-type" evidence="2">
    <location>
        <begin position="8"/>
        <end position="55"/>
    </location>
</feature>
<dbReference type="CDD" id="cd00090">
    <property type="entry name" value="HTH_ARSR"/>
    <property type="match status" value="1"/>
</dbReference>
<protein>
    <submittedName>
        <fullName evidence="3">ROK family protein</fullName>
    </submittedName>
</protein>
<dbReference type="InterPro" id="IPR000835">
    <property type="entry name" value="HTH_MarR-typ"/>
</dbReference>
<dbReference type="Gene3D" id="1.10.10.10">
    <property type="entry name" value="Winged helix-like DNA-binding domain superfamily/Winged helix DNA-binding domain"/>
    <property type="match status" value="1"/>
</dbReference>
<comment type="similarity">
    <text evidence="1">Belongs to the ROK (NagC/XylR) family.</text>
</comment>
<evidence type="ECO:0000256" key="1">
    <source>
        <dbReference type="ARBA" id="ARBA00006479"/>
    </source>
</evidence>
<dbReference type="SUPFAM" id="SSF46785">
    <property type="entry name" value="Winged helix' DNA-binding domain"/>
    <property type="match status" value="1"/>
</dbReference>
<gene>
    <name evidence="3" type="ORF">SPIROBIBN47_10041</name>
</gene>
<proteinExistence type="inferred from homology"/>
<dbReference type="Pfam" id="PF01047">
    <property type="entry name" value="MarR"/>
    <property type="match status" value="1"/>
</dbReference>
<dbReference type="InterPro" id="IPR011991">
    <property type="entry name" value="ArsR-like_HTH"/>
</dbReference>
<dbReference type="PANTHER" id="PTHR18964">
    <property type="entry name" value="ROK (REPRESSOR, ORF, KINASE) FAMILY"/>
    <property type="match status" value="1"/>
</dbReference>
<dbReference type="AlphaFoldDB" id="A0A3P3XEY6"/>
<dbReference type="GO" id="GO:0003700">
    <property type="term" value="F:DNA-binding transcription factor activity"/>
    <property type="evidence" value="ECO:0007669"/>
    <property type="project" value="InterPro"/>
</dbReference>
<sequence>MSSRSDQWTRTATRIFRTIWRNPNISRVDLAKKLGLDKSTVTKQVADLLENGLIEEKEEGEASARGGRKPIYLAVNKEYGRFIGIELQLGFFEAVVVDLAGDILETARGEVRITQENFAATVADIVDTMQKRFCSDSLLLGVGVGTAGLVDSKKGRIKYSVPLGIQKTLDFAKAIAGKLKAPAFIENDANCCAWGELAFNRDEELKDFLFALVEYRQDETSLIRYGGIGVGFGVVLGGRVHTGAHGYSGEFRSAFCDGPGELQFSLSREELMCLRGDKNLLHRTVDELARNMAMLINTMDFQHVYIGGDIEALDIDLPAILRHRLEENWMYPSPKDVEIRYSSLGDKAVAFGAAGMVFERLMAERSMPGLAVELKNLDQQIGA</sequence>